<comment type="caution">
    <text evidence="3">The sequence shown here is derived from an EMBL/GenBank/DDBJ whole genome shotgun (WGS) entry which is preliminary data.</text>
</comment>
<evidence type="ECO:0000256" key="1">
    <source>
        <dbReference type="ARBA" id="ARBA00022737"/>
    </source>
</evidence>
<feature type="repeat" description="PPR" evidence="2">
    <location>
        <begin position="15"/>
        <end position="49"/>
    </location>
</feature>
<evidence type="ECO:0000313" key="4">
    <source>
        <dbReference type="Proteomes" id="UP001189429"/>
    </source>
</evidence>
<sequence length="222" mass="24452">MSLLSELVEATVSPNVISYNAGIIACKRLRQWQGALSLLSEMREVKTEPNVISNTLQGHARARRRCIRRSVDPNHRPGAGGALRATVTVVVAATPNVQNGALLENGLTPSDTVDGLAHRISGRRRRRPPLRQAQKKAQEALHCEMWKAKLEPDAIMIAFRPCSRTPPRLPRDPSPRRADVVDGVHRSALVSYNAGISACEKGKQWQPALALLSEMREVKLEP</sequence>
<name>A0ABN9WCU5_9DINO</name>
<evidence type="ECO:0000313" key="3">
    <source>
        <dbReference type="EMBL" id="CAK0883174.1"/>
    </source>
</evidence>
<dbReference type="Gene3D" id="1.25.40.10">
    <property type="entry name" value="Tetratricopeptide repeat domain"/>
    <property type="match status" value="1"/>
</dbReference>
<dbReference type="InterPro" id="IPR011990">
    <property type="entry name" value="TPR-like_helical_dom_sf"/>
</dbReference>
<dbReference type="PANTHER" id="PTHR47936">
    <property type="entry name" value="PPR_LONG DOMAIN-CONTAINING PROTEIN"/>
    <property type="match status" value="1"/>
</dbReference>
<organism evidence="3 4">
    <name type="scientific">Prorocentrum cordatum</name>
    <dbReference type="NCBI Taxonomy" id="2364126"/>
    <lineage>
        <taxon>Eukaryota</taxon>
        <taxon>Sar</taxon>
        <taxon>Alveolata</taxon>
        <taxon>Dinophyceae</taxon>
        <taxon>Prorocentrales</taxon>
        <taxon>Prorocentraceae</taxon>
        <taxon>Prorocentrum</taxon>
    </lineage>
</organism>
<dbReference type="NCBIfam" id="TIGR00756">
    <property type="entry name" value="PPR"/>
    <property type="match status" value="1"/>
</dbReference>
<feature type="repeat" description="PPR" evidence="2">
    <location>
        <begin position="188"/>
        <end position="222"/>
    </location>
</feature>
<reference evidence="3" key="1">
    <citation type="submission" date="2023-10" db="EMBL/GenBank/DDBJ databases">
        <authorList>
            <person name="Chen Y."/>
            <person name="Shah S."/>
            <person name="Dougan E. K."/>
            <person name="Thang M."/>
            <person name="Chan C."/>
        </authorList>
    </citation>
    <scope>NUCLEOTIDE SEQUENCE [LARGE SCALE GENOMIC DNA]</scope>
</reference>
<dbReference type="EMBL" id="CAUYUJ010018384">
    <property type="protein sequence ID" value="CAK0883174.1"/>
    <property type="molecule type" value="Genomic_DNA"/>
</dbReference>
<dbReference type="PANTHER" id="PTHR47936:SF1">
    <property type="entry name" value="PENTATRICOPEPTIDE REPEAT-CONTAINING PROTEIN GUN1, CHLOROPLASTIC"/>
    <property type="match status" value="1"/>
</dbReference>
<dbReference type="Pfam" id="PF13812">
    <property type="entry name" value="PPR_3"/>
    <property type="match status" value="1"/>
</dbReference>
<evidence type="ECO:0008006" key="5">
    <source>
        <dbReference type="Google" id="ProtNLM"/>
    </source>
</evidence>
<dbReference type="Proteomes" id="UP001189429">
    <property type="component" value="Unassembled WGS sequence"/>
</dbReference>
<dbReference type="InterPro" id="IPR002885">
    <property type="entry name" value="PPR_rpt"/>
</dbReference>
<proteinExistence type="predicted"/>
<evidence type="ECO:0000256" key="2">
    <source>
        <dbReference type="PROSITE-ProRule" id="PRU00708"/>
    </source>
</evidence>
<feature type="non-terminal residue" evidence="3">
    <location>
        <position position="222"/>
    </location>
</feature>
<accession>A0ABN9WCU5</accession>
<dbReference type="Pfam" id="PF01535">
    <property type="entry name" value="PPR"/>
    <property type="match status" value="1"/>
</dbReference>
<keyword evidence="1" id="KW-0677">Repeat</keyword>
<keyword evidence="4" id="KW-1185">Reference proteome</keyword>
<gene>
    <name evidence="3" type="ORF">PCOR1329_LOCUS65444</name>
</gene>
<dbReference type="PROSITE" id="PS51375">
    <property type="entry name" value="PPR"/>
    <property type="match status" value="2"/>
</dbReference>
<protein>
    <recommendedName>
        <fullName evidence="5">Pentatricopeptide repeat-containing protein</fullName>
    </recommendedName>
</protein>